<proteinExistence type="predicted"/>
<gene>
    <name evidence="1" type="ORF">O4H32_13960</name>
</gene>
<evidence type="ECO:0000313" key="1">
    <source>
        <dbReference type="EMBL" id="MCZ4331050.1"/>
    </source>
</evidence>
<dbReference type="RefSeq" id="WP_269360162.1">
    <property type="nucleotide sequence ID" value="NZ_JAPWHE010000014.1"/>
</dbReference>
<dbReference type="EMBL" id="JAPWHE010000014">
    <property type="protein sequence ID" value="MCZ4331050.1"/>
    <property type="molecule type" value="Genomic_DNA"/>
</dbReference>
<organism evidence="1 2">
    <name type="scientific">Castellaniella denitrificans</name>
    <dbReference type="NCBI Taxonomy" id="56119"/>
    <lineage>
        <taxon>Bacteria</taxon>
        <taxon>Pseudomonadati</taxon>
        <taxon>Pseudomonadota</taxon>
        <taxon>Betaproteobacteria</taxon>
        <taxon>Burkholderiales</taxon>
        <taxon>Alcaligenaceae</taxon>
        <taxon>Castellaniella</taxon>
    </lineage>
</organism>
<name>A0ABT4M9A4_9BURK</name>
<reference evidence="1" key="1">
    <citation type="submission" date="2022-12" db="EMBL/GenBank/DDBJ databases">
        <title>Bacterial isolates from different developmental stages of Nematostella vectensis.</title>
        <authorList>
            <person name="Fraune S."/>
        </authorList>
    </citation>
    <scope>NUCLEOTIDE SEQUENCE</scope>
    <source>
        <strain evidence="1">G21619-S1</strain>
    </source>
</reference>
<evidence type="ECO:0008006" key="3">
    <source>
        <dbReference type="Google" id="ProtNLM"/>
    </source>
</evidence>
<accession>A0ABT4M9A4</accession>
<evidence type="ECO:0000313" key="2">
    <source>
        <dbReference type="Proteomes" id="UP001068379"/>
    </source>
</evidence>
<sequence length="123" mass="14419">MLMTQEHYDLMAAFERFHSGRFDREDKSLWPKGVIYQDGLVNEMFLAFRHGYAYSQADTRADIQNVEASRDVYRNDARTLHAALERMVAMYESEFDHENTHKWRPDWLVDALACRNALSGEGI</sequence>
<dbReference type="Proteomes" id="UP001068379">
    <property type="component" value="Unassembled WGS sequence"/>
</dbReference>
<comment type="caution">
    <text evidence="1">The sequence shown here is derived from an EMBL/GenBank/DDBJ whole genome shotgun (WGS) entry which is preliminary data.</text>
</comment>
<keyword evidence="2" id="KW-1185">Reference proteome</keyword>
<protein>
    <recommendedName>
        <fullName evidence="3">CdiI immunity protein domain-containing protein</fullName>
    </recommendedName>
</protein>